<evidence type="ECO:0000313" key="5">
    <source>
        <dbReference type="EMBL" id="ORY90483.1"/>
    </source>
</evidence>
<dbReference type="Pfam" id="PF03715">
    <property type="entry name" value="Noc2"/>
    <property type="match status" value="1"/>
</dbReference>
<comment type="caution">
    <text evidence="5">The sequence shown here is derived from an EMBL/GenBank/DDBJ whole genome shotgun (WGS) entry which is preliminary data.</text>
</comment>
<keyword evidence="6" id="KW-1185">Reference proteome</keyword>
<feature type="region of interest" description="Disordered" evidence="4">
    <location>
        <begin position="1"/>
        <end position="195"/>
    </location>
</feature>
<dbReference type="InParanoid" id="A0A1X2H093"/>
<feature type="compositionally biased region" description="Basic residues" evidence="4">
    <location>
        <begin position="38"/>
        <end position="47"/>
    </location>
</feature>
<sequence length="654" mass="73993">MAPRSKAPSQSKPQNKKGKPEKTKVAKPEKATKPQIDKKKKAKKSKKHRDEENDDLWNMEVVQDDPNDDDDDLDAIPVPEPRKDVATEDVDMEEAADEEEEDDDDISLPADNEDDDAESFKGFGDVASDDEDAQEGESEDEVDGMEAGSDEEQEDEDEDDEPDFPDLGDSDDENEEEEEEETEHDEESGLEVLKKSTVQPWIERVKSKKSISGMRKLLVAFRAAARMSDDADQRTRVHYKINDPEVFNLVVTSTLQLAPIVFNSFLHMDKAEPVAKHKRWNAAKNMVQGYLKSLLHLLQSLSDPTMIYFAVKESEKMTKYWASIPALARHYLKALLKIWSSMSTQDNVRIQSFLAIRALALSPHTFRSPQELLETCLKSAYLEFVRGSKRTNTHTLPAVNMMRNMAVQLFVMDQDMSYQLGFLYIRQLAITLRTAIQDKSKKTRANVCNWQFIHCIDLWANVFASTCQAPDSPLRPLIYPLVQVALGTIKFAPSAAYLPLRFHILHCMTLLSNSTKVFIPLAPYLLELFESAEFAHKAKPSTLKPLEWEAHLHAPKQYLHGRVYQDGAFEQLCICLNDYYKGLYSHISYPELSIPAIVAIKRFLKKSNKNVKGGQKLKELVQKVRNINSFGSSDSHSILDGDQGQLCPGAAQPG</sequence>
<proteinExistence type="inferred from homology"/>
<organism evidence="5 6">
    <name type="scientific">Syncephalastrum racemosum</name>
    <name type="common">Filamentous fungus</name>
    <dbReference type="NCBI Taxonomy" id="13706"/>
    <lineage>
        <taxon>Eukaryota</taxon>
        <taxon>Fungi</taxon>
        <taxon>Fungi incertae sedis</taxon>
        <taxon>Mucoromycota</taxon>
        <taxon>Mucoromycotina</taxon>
        <taxon>Mucoromycetes</taxon>
        <taxon>Mucorales</taxon>
        <taxon>Syncephalastraceae</taxon>
        <taxon>Syncephalastrum</taxon>
    </lineage>
</organism>
<dbReference type="GO" id="GO:0005730">
    <property type="term" value="C:nucleolus"/>
    <property type="evidence" value="ECO:0007669"/>
    <property type="project" value="TreeGrafter"/>
</dbReference>
<feature type="compositionally biased region" description="Acidic residues" evidence="4">
    <location>
        <begin position="127"/>
        <end position="189"/>
    </location>
</feature>
<dbReference type="EMBL" id="MCGN01000012">
    <property type="protein sequence ID" value="ORY90483.1"/>
    <property type="molecule type" value="Genomic_DNA"/>
</dbReference>
<dbReference type="GO" id="GO:0030690">
    <property type="term" value="C:Noc1p-Noc2p complex"/>
    <property type="evidence" value="ECO:0007669"/>
    <property type="project" value="TreeGrafter"/>
</dbReference>
<keyword evidence="3" id="KW-0539">Nucleus</keyword>
<dbReference type="OMA" id="QMFFPIP"/>
<dbReference type="GO" id="GO:0042273">
    <property type="term" value="P:ribosomal large subunit biogenesis"/>
    <property type="evidence" value="ECO:0007669"/>
    <property type="project" value="TreeGrafter"/>
</dbReference>
<dbReference type="FunCoup" id="A0A1X2H093">
    <property type="interactions" value="510"/>
</dbReference>
<dbReference type="Proteomes" id="UP000242180">
    <property type="component" value="Unassembled WGS sequence"/>
</dbReference>
<evidence type="ECO:0000256" key="1">
    <source>
        <dbReference type="ARBA" id="ARBA00004123"/>
    </source>
</evidence>
<reference evidence="5 6" key="1">
    <citation type="submission" date="2016-07" db="EMBL/GenBank/DDBJ databases">
        <title>Pervasive Adenine N6-methylation of Active Genes in Fungi.</title>
        <authorList>
            <consortium name="DOE Joint Genome Institute"/>
            <person name="Mondo S.J."/>
            <person name="Dannebaum R.O."/>
            <person name="Kuo R.C."/>
            <person name="Labutti K."/>
            <person name="Haridas S."/>
            <person name="Kuo A."/>
            <person name="Salamov A."/>
            <person name="Ahrendt S.R."/>
            <person name="Lipzen A."/>
            <person name="Sullivan W."/>
            <person name="Andreopoulos W.B."/>
            <person name="Clum A."/>
            <person name="Lindquist E."/>
            <person name="Daum C."/>
            <person name="Ramamoorthy G.K."/>
            <person name="Gryganskyi A."/>
            <person name="Culley D."/>
            <person name="Magnuson J.K."/>
            <person name="James T.Y."/>
            <person name="O'Malley M.A."/>
            <person name="Stajich J.E."/>
            <person name="Spatafora J.W."/>
            <person name="Visel A."/>
            <person name="Grigoriev I.V."/>
        </authorList>
    </citation>
    <scope>NUCLEOTIDE SEQUENCE [LARGE SCALE GENOMIC DNA]</scope>
    <source>
        <strain evidence="5 6">NRRL 2496</strain>
    </source>
</reference>
<dbReference type="STRING" id="13706.A0A1X2H093"/>
<evidence type="ECO:0000313" key="6">
    <source>
        <dbReference type="Proteomes" id="UP000242180"/>
    </source>
</evidence>
<name>A0A1X2H093_SYNRA</name>
<dbReference type="OrthoDB" id="10266662at2759"/>
<evidence type="ECO:0000256" key="2">
    <source>
        <dbReference type="ARBA" id="ARBA00005907"/>
    </source>
</evidence>
<dbReference type="PANTHER" id="PTHR12687">
    <property type="entry name" value="NUCLEOLAR COMPLEX 2 AND RAD4-RELATED"/>
    <property type="match status" value="1"/>
</dbReference>
<dbReference type="AlphaFoldDB" id="A0A1X2H093"/>
<comment type="subcellular location">
    <subcellularLocation>
        <location evidence="1">Nucleus</location>
    </subcellularLocation>
</comment>
<dbReference type="PANTHER" id="PTHR12687:SF4">
    <property type="entry name" value="NUCLEOLAR COMPLEX PROTEIN 2 HOMOLOG"/>
    <property type="match status" value="1"/>
</dbReference>
<dbReference type="GO" id="GO:0030691">
    <property type="term" value="C:Noc2p-Noc3p complex"/>
    <property type="evidence" value="ECO:0007669"/>
    <property type="project" value="TreeGrafter"/>
</dbReference>
<protein>
    <submittedName>
        <fullName evidence="5">Noc2p family-domain-containing protein</fullName>
    </submittedName>
</protein>
<feature type="compositionally biased region" description="Basic and acidic residues" evidence="4">
    <location>
        <begin position="18"/>
        <end position="37"/>
    </location>
</feature>
<feature type="compositionally biased region" description="Acidic residues" evidence="4">
    <location>
        <begin position="87"/>
        <end position="117"/>
    </location>
</feature>
<gene>
    <name evidence="5" type="ORF">BCR43DRAFT_480441</name>
</gene>
<accession>A0A1X2H093</accession>
<evidence type="ECO:0000256" key="3">
    <source>
        <dbReference type="ARBA" id="ARBA00023242"/>
    </source>
</evidence>
<feature type="region of interest" description="Disordered" evidence="4">
    <location>
        <begin position="632"/>
        <end position="654"/>
    </location>
</feature>
<comment type="similarity">
    <text evidence="2">Belongs to the NOC2 family.</text>
</comment>
<evidence type="ECO:0000256" key="4">
    <source>
        <dbReference type="SAM" id="MobiDB-lite"/>
    </source>
</evidence>
<feature type="compositionally biased region" description="Acidic residues" evidence="4">
    <location>
        <begin position="52"/>
        <end position="74"/>
    </location>
</feature>
<dbReference type="InterPro" id="IPR005343">
    <property type="entry name" value="Noc2"/>
</dbReference>
<dbReference type="GO" id="GO:0005654">
    <property type="term" value="C:nucleoplasm"/>
    <property type="evidence" value="ECO:0007669"/>
    <property type="project" value="TreeGrafter"/>
</dbReference>